<feature type="domain" description="CusB-like beta-barrel" evidence="4">
    <location>
        <begin position="188"/>
        <end position="259"/>
    </location>
</feature>
<evidence type="ECO:0000313" key="6">
    <source>
        <dbReference type="EMBL" id="GAA3538614.1"/>
    </source>
</evidence>
<dbReference type="Pfam" id="PF25989">
    <property type="entry name" value="YknX_C"/>
    <property type="match status" value="1"/>
</dbReference>
<dbReference type="InterPro" id="IPR006143">
    <property type="entry name" value="RND_pump_MFP"/>
</dbReference>
<dbReference type="Gene3D" id="2.40.420.20">
    <property type="match status" value="1"/>
</dbReference>
<proteinExistence type="inferred from homology"/>
<dbReference type="InterPro" id="IPR058637">
    <property type="entry name" value="YknX-like_C"/>
</dbReference>
<dbReference type="PANTHER" id="PTHR30469">
    <property type="entry name" value="MULTIDRUG RESISTANCE PROTEIN MDTA"/>
    <property type="match status" value="1"/>
</dbReference>
<accession>A0ABP6VRE6</accession>
<gene>
    <name evidence="6" type="primary">vmeE</name>
    <name evidence="6" type="ORF">GCM10022394_17830</name>
</gene>
<evidence type="ECO:0000259" key="4">
    <source>
        <dbReference type="Pfam" id="PF25954"/>
    </source>
</evidence>
<dbReference type="InterPro" id="IPR058625">
    <property type="entry name" value="MdtA-like_BSH"/>
</dbReference>
<dbReference type="Pfam" id="PF25954">
    <property type="entry name" value="Beta-barrel_RND_2"/>
    <property type="match status" value="1"/>
</dbReference>
<feature type="domain" description="Multidrug resistance protein MdtA-like barrel-sandwich hybrid" evidence="3">
    <location>
        <begin position="55"/>
        <end position="176"/>
    </location>
</feature>
<dbReference type="NCBIfam" id="TIGR01730">
    <property type="entry name" value="RND_mfp"/>
    <property type="match status" value="1"/>
</dbReference>
<keyword evidence="2" id="KW-0732">Signal</keyword>
<feature type="domain" description="YknX-like C-terminal permuted SH3-like" evidence="5">
    <location>
        <begin position="267"/>
        <end position="335"/>
    </location>
</feature>
<feature type="chain" id="PRO_5045631295" evidence="2">
    <location>
        <begin position="25"/>
        <end position="340"/>
    </location>
</feature>
<keyword evidence="7" id="KW-1185">Reference proteome</keyword>
<comment type="caution">
    <text evidence="6">The sequence shown here is derived from an EMBL/GenBank/DDBJ whole genome shotgun (WGS) entry which is preliminary data.</text>
</comment>
<dbReference type="Gene3D" id="1.10.287.470">
    <property type="entry name" value="Helix hairpin bin"/>
    <property type="match status" value="1"/>
</dbReference>
<evidence type="ECO:0000313" key="7">
    <source>
        <dbReference type="Proteomes" id="UP001500795"/>
    </source>
</evidence>
<dbReference type="Gene3D" id="2.40.30.170">
    <property type="match status" value="1"/>
</dbReference>
<evidence type="ECO:0000256" key="1">
    <source>
        <dbReference type="ARBA" id="ARBA00009477"/>
    </source>
</evidence>
<name>A0ABP6VRE6_9GAMM</name>
<protein>
    <submittedName>
        <fullName evidence="6">Multidrug efflux RND transporter periplasmic adaptor subunit VmeE</fullName>
    </submittedName>
</protein>
<dbReference type="Gene3D" id="2.40.50.100">
    <property type="match status" value="1"/>
</dbReference>
<dbReference type="Pfam" id="PF25917">
    <property type="entry name" value="BSH_RND"/>
    <property type="match status" value="1"/>
</dbReference>
<evidence type="ECO:0000259" key="5">
    <source>
        <dbReference type="Pfam" id="PF25989"/>
    </source>
</evidence>
<comment type="similarity">
    <text evidence="1">Belongs to the membrane fusion protein (MFP) (TC 8.A.1) family.</text>
</comment>
<organism evidence="6 7">
    <name type="scientific">Zobellella aerophila</name>
    <dbReference type="NCBI Taxonomy" id="870480"/>
    <lineage>
        <taxon>Bacteria</taxon>
        <taxon>Pseudomonadati</taxon>
        <taxon>Pseudomonadota</taxon>
        <taxon>Gammaproteobacteria</taxon>
        <taxon>Aeromonadales</taxon>
        <taxon>Aeromonadaceae</taxon>
        <taxon>Zobellella</taxon>
    </lineage>
</organism>
<dbReference type="EMBL" id="BAABCX010000002">
    <property type="protein sequence ID" value="GAA3538614.1"/>
    <property type="molecule type" value="Genomic_DNA"/>
</dbReference>
<dbReference type="Proteomes" id="UP001500795">
    <property type="component" value="Unassembled WGS sequence"/>
</dbReference>
<sequence length="340" mass="36820">MHNHNKWPLYLLAAWLLGTGSTAAQTGPVVSTVRVGQQQVQSEVALIGTLKANRLVAIAPQVSARVTEVHFVSGQQVDQGMLLLSLDDRETQARVKEEEAALLDARRILANYQSLYQRKAVTQTELDGQQAAVAMAEAKLQGTRAQADYLRLRAPFAGVIGLSDVAPGALLEANSPVAELLDISTLKLDLAVPEKYFRKLVVGKWLTAYTEAYGERSFVGELTVVSPSVDPDTLNARVRLRFDNSDRLLVPGMLMRVVLPLENGAQTVVPAQSLLYAGNQRYVFVVDGQGQASRRPVTIGANLGELVTIVSGLEPGERVISKGVVKVRDGMRVEVSGEDL</sequence>
<dbReference type="SUPFAM" id="SSF111369">
    <property type="entry name" value="HlyD-like secretion proteins"/>
    <property type="match status" value="1"/>
</dbReference>
<evidence type="ECO:0000256" key="2">
    <source>
        <dbReference type="SAM" id="SignalP"/>
    </source>
</evidence>
<dbReference type="PANTHER" id="PTHR30469:SF13">
    <property type="entry name" value="HAE1 FAMILY EFFLUX PUMP MFP COMPONENT"/>
    <property type="match status" value="1"/>
</dbReference>
<reference evidence="7" key="1">
    <citation type="journal article" date="2019" name="Int. J. Syst. Evol. Microbiol.">
        <title>The Global Catalogue of Microorganisms (GCM) 10K type strain sequencing project: providing services to taxonomists for standard genome sequencing and annotation.</title>
        <authorList>
            <consortium name="The Broad Institute Genomics Platform"/>
            <consortium name="The Broad Institute Genome Sequencing Center for Infectious Disease"/>
            <person name="Wu L."/>
            <person name="Ma J."/>
        </authorList>
    </citation>
    <scope>NUCLEOTIDE SEQUENCE [LARGE SCALE GENOMIC DNA]</scope>
    <source>
        <strain evidence="7">JCM 17110</strain>
    </source>
</reference>
<feature type="signal peptide" evidence="2">
    <location>
        <begin position="1"/>
        <end position="24"/>
    </location>
</feature>
<dbReference type="RefSeq" id="WP_344957066.1">
    <property type="nucleotide sequence ID" value="NZ_BAABCX010000002.1"/>
</dbReference>
<dbReference type="InterPro" id="IPR058792">
    <property type="entry name" value="Beta-barrel_RND_2"/>
</dbReference>
<evidence type="ECO:0000259" key="3">
    <source>
        <dbReference type="Pfam" id="PF25917"/>
    </source>
</evidence>